<dbReference type="EMBL" id="JARJCM010000307">
    <property type="protein sequence ID" value="KAJ7019093.1"/>
    <property type="molecule type" value="Genomic_DNA"/>
</dbReference>
<sequence length="307" mass="34318">MSIHHSSLSGNSLASPSQNALRPTFCPFSTRTLFFLPPTLGATNPLQLKSINSKPRREVKGLQGRKGRCTEHRDTKSLGPRLHAVAPTAHARVIVRFGNAPESACPRATCIPAHCGTSRLRMYPRCFPAHCVRQRTQASCQRAFTLPVLLQILRRRKPRKGQDGVGVCSVQMAEVIPGTATTRSSRSRLPCTITSCSPPKATPPFNSVVFESNSVPISKLPEIFVRFNDLRSHYSGNDSMQAKTEVQNKFEIHAEWIHWRKLVGWKPHNWIQVFVQSAVRVWGRSSKLHRKEINKGQPEPDLAVIDP</sequence>
<proteinExistence type="predicted"/>
<dbReference type="AlphaFoldDB" id="A0AAD6S152"/>
<comment type="caution">
    <text evidence="1">The sequence shown here is derived from an EMBL/GenBank/DDBJ whole genome shotgun (WGS) entry which is preliminary data.</text>
</comment>
<name>A0AAD6S152_9AGAR</name>
<reference evidence="1" key="1">
    <citation type="submission" date="2023-03" db="EMBL/GenBank/DDBJ databases">
        <title>Massive genome expansion in bonnet fungi (Mycena s.s.) driven by repeated elements and novel gene families across ecological guilds.</title>
        <authorList>
            <consortium name="Lawrence Berkeley National Laboratory"/>
            <person name="Harder C.B."/>
            <person name="Miyauchi S."/>
            <person name="Viragh M."/>
            <person name="Kuo A."/>
            <person name="Thoen E."/>
            <person name="Andreopoulos B."/>
            <person name="Lu D."/>
            <person name="Skrede I."/>
            <person name="Drula E."/>
            <person name="Henrissat B."/>
            <person name="Morin E."/>
            <person name="Kohler A."/>
            <person name="Barry K."/>
            <person name="LaButti K."/>
            <person name="Morin E."/>
            <person name="Salamov A."/>
            <person name="Lipzen A."/>
            <person name="Mereny Z."/>
            <person name="Hegedus B."/>
            <person name="Baldrian P."/>
            <person name="Stursova M."/>
            <person name="Weitz H."/>
            <person name="Taylor A."/>
            <person name="Grigoriev I.V."/>
            <person name="Nagy L.G."/>
            <person name="Martin F."/>
            <person name="Kauserud H."/>
        </authorList>
    </citation>
    <scope>NUCLEOTIDE SEQUENCE</scope>
    <source>
        <strain evidence="1">CBHHK200</strain>
    </source>
</reference>
<protein>
    <submittedName>
        <fullName evidence="1">Uncharacterized protein</fullName>
    </submittedName>
</protein>
<keyword evidence="2" id="KW-1185">Reference proteome</keyword>
<evidence type="ECO:0000313" key="2">
    <source>
        <dbReference type="Proteomes" id="UP001218188"/>
    </source>
</evidence>
<accession>A0AAD6S152</accession>
<gene>
    <name evidence="1" type="ORF">C8F04DRAFT_1198082</name>
</gene>
<dbReference type="Proteomes" id="UP001218188">
    <property type="component" value="Unassembled WGS sequence"/>
</dbReference>
<organism evidence="1 2">
    <name type="scientific">Mycena alexandri</name>
    <dbReference type="NCBI Taxonomy" id="1745969"/>
    <lineage>
        <taxon>Eukaryota</taxon>
        <taxon>Fungi</taxon>
        <taxon>Dikarya</taxon>
        <taxon>Basidiomycota</taxon>
        <taxon>Agaricomycotina</taxon>
        <taxon>Agaricomycetes</taxon>
        <taxon>Agaricomycetidae</taxon>
        <taxon>Agaricales</taxon>
        <taxon>Marasmiineae</taxon>
        <taxon>Mycenaceae</taxon>
        <taxon>Mycena</taxon>
    </lineage>
</organism>
<evidence type="ECO:0000313" key="1">
    <source>
        <dbReference type="EMBL" id="KAJ7019093.1"/>
    </source>
</evidence>